<dbReference type="KEGG" id="phao:HF685_05495"/>
<evidence type="ECO:0000256" key="1">
    <source>
        <dbReference type="SAM" id="MobiDB-lite"/>
    </source>
</evidence>
<reference evidence="3 4" key="1">
    <citation type="submission" date="2020-04" db="EMBL/GenBank/DDBJ databases">
        <title>Genome sequence for Sphingorhabdus sp. strain M1.</title>
        <authorList>
            <person name="Park S.-J."/>
        </authorList>
    </citation>
    <scope>NUCLEOTIDE SEQUENCE [LARGE SCALE GENOMIC DNA]</scope>
    <source>
        <strain evidence="3 4">JK6</strain>
    </source>
</reference>
<sequence length="172" mass="19723">MNAQEAIDRLALTDLVMRYCRGIDRRDFDLVRSLYWDDAVDDHGEMFCGSPDEYVAWLPTVLEPLDCTVHAISNSFFVIDGDIAEGEHYSVNFHRTRAEPRQEIIIHGRYLDRYERRDGVWKFARRKIVFDHGYVHPVKEEGLAQAGADAPHGSDDRNDPSWSFPLLAGAAK</sequence>
<dbReference type="AlphaFoldDB" id="A0A6H2DM21"/>
<keyword evidence="4" id="KW-1185">Reference proteome</keyword>
<dbReference type="InterPro" id="IPR032710">
    <property type="entry name" value="NTF2-like_dom_sf"/>
</dbReference>
<dbReference type="Proteomes" id="UP000501600">
    <property type="component" value="Chromosome"/>
</dbReference>
<dbReference type="InterPro" id="IPR037401">
    <property type="entry name" value="SnoaL-like"/>
</dbReference>
<name>A0A6H2DM21_9SPHN</name>
<accession>A0A6H2DM21</accession>
<dbReference type="Gene3D" id="3.10.450.50">
    <property type="match status" value="1"/>
</dbReference>
<evidence type="ECO:0000313" key="3">
    <source>
        <dbReference type="EMBL" id="QJB68801.1"/>
    </source>
</evidence>
<dbReference type="Pfam" id="PF13577">
    <property type="entry name" value="SnoaL_4"/>
    <property type="match status" value="1"/>
</dbReference>
<dbReference type="EMBL" id="CP051217">
    <property type="protein sequence ID" value="QJB68801.1"/>
    <property type="molecule type" value="Genomic_DNA"/>
</dbReference>
<feature type="region of interest" description="Disordered" evidence="1">
    <location>
        <begin position="145"/>
        <end position="172"/>
    </location>
</feature>
<proteinExistence type="predicted"/>
<feature type="domain" description="SnoaL-like" evidence="2">
    <location>
        <begin position="5"/>
        <end position="127"/>
    </location>
</feature>
<dbReference type="SUPFAM" id="SSF54427">
    <property type="entry name" value="NTF2-like"/>
    <property type="match status" value="1"/>
</dbReference>
<organism evidence="3 4">
    <name type="scientific">Parasphingorhabdus halotolerans</name>
    <dbReference type="NCBI Taxonomy" id="2725558"/>
    <lineage>
        <taxon>Bacteria</taxon>
        <taxon>Pseudomonadati</taxon>
        <taxon>Pseudomonadota</taxon>
        <taxon>Alphaproteobacteria</taxon>
        <taxon>Sphingomonadales</taxon>
        <taxon>Sphingomonadaceae</taxon>
        <taxon>Parasphingorhabdus</taxon>
    </lineage>
</organism>
<gene>
    <name evidence="3" type="ORF">HF685_05495</name>
</gene>
<protein>
    <submittedName>
        <fullName evidence="3">Nuclear transport factor 2 family protein</fullName>
    </submittedName>
</protein>
<evidence type="ECO:0000313" key="4">
    <source>
        <dbReference type="Proteomes" id="UP000501600"/>
    </source>
</evidence>
<evidence type="ECO:0000259" key="2">
    <source>
        <dbReference type="Pfam" id="PF13577"/>
    </source>
</evidence>
<dbReference type="CDD" id="cd00531">
    <property type="entry name" value="NTF2_like"/>
    <property type="match status" value="1"/>
</dbReference>